<evidence type="ECO:0000256" key="1">
    <source>
        <dbReference type="SAM" id="Phobius"/>
    </source>
</evidence>
<name>A0A2S4N6R3_9FLAO</name>
<sequence length="64" mass="7637">MFLSLALLINFYNKIVDKLIEKNNIQLINPMKIFDVRYNSFSFYIIVTLLELFLLILILKNEIV</sequence>
<keyword evidence="3" id="KW-1185">Reference proteome</keyword>
<dbReference type="AlphaFoldDB" id="A0A2S4N6R3"/>
<organism evidence="2 3">
    <name type="scientific">Flavobacterium croceum DSM 17960</name>
    <dbReference type="NCBI Taxonomy" id="1121886"/>
    <lineage>
        <taxon>Bacteria</taxon>
        <taxon>Pseudomonadati</taxon>
        <taxon>Bacteroidota</taxon>
        <taxon>Flavobacteriia</taxon>
        <taxon>Flavobacteriales</taxon>
        <taxon>Flavobacteriaceae</taxon>
        <taxon>Flavobacterium</taxon>
    </lineage>
</organism>
<evidence type="ECO:0000313" key="3">
    <source>
        <dbReference type="Proteomes" id="UP000237056"/>
    </source>
</evidence>
<keyword evidence="1" id="KW-0812">Transmembrane</keyword>
<reference evidence="2 3" key="1">
    <citation type="submission" date="2018-01" db="EMBL/GenBank/DDBJ databases">
        <title>Genomic Encyclopedia of Type Strains, Phase I: the one thousand microbial genomes (KMG-I) project.</title>
        <authorList>
            <person name="Goeker M."/>
        </authorList>
    </citation>
    <scope>NUCLEOTIDE SEQUENCE [LARGE SCALE GENOMIC DNA]</scope>
    <source>
        <strain evidence="2 3">DSM 17960</strain>
    </source>
</reference>
<dbReference type="Proteomes" id="UP000237056">
    <property type="component" value="Unassembled WGS sequence"/>
</dbReference>
<dbReference type="EMBL" id="PQNY01000011">
    <property type="protein sequence ID" value="POS01384.1"/>
    <property type="molecule type" value="Genomic_DNA"/>
</dbReference>
<protein>
    <submittedName>
        <fullName evidence="2">Uncharacterized protein</fullName>
    </submittedName>
</protein>
<feature type="transmembrane region" description="Helical" evidence="1">
    <location>
        <begin position="41"/>
        <end position="59"/>
    </location>
</feature>
<accession>A0A2S4N6R3</accession>
<keyword evidence="1" id="KW-1133">Transmembrane helix</keyword>
<proteinExistence type="predicted"/>
<keyword evidence="1" id="KW-0472">Membrane</keyword>
<evidence type="ECO:0000313" key="2">
    <source>
        <dbReference type="EMBL" id="POS01384.1"/>
    </source>
</evidence>
<comment type="caution">
    <text evidence="2">The sequence shown here is derived from an EMBL/GenBank/DDBJ whole genome shotgun (WGS) entry which is preliminary data.</text>
</comment>
<gene>
    <name evidence="2" type="ORF">Q361_11195</name>
</gene>